<organism evidence="2 3">
    <name type="scientific">Streptomyces katrae</name>
    <dbReference type="NCBI Taxonomy" id="68223"/>
    <lineage>
        <taxon>Bacteria</taxon>
        <taxon>Bacillati</taxon>
        <taxon>Actinomycetota</taxon>
        <taxon>Actinomycetes</taxon>
        <taxon>Kitasatosporales</taxon>
        <taxon>Streptomycetaceae</taxon>
        <taxon>Streptomyces</taxon>
    </lineage>
</organism>
<proteinExistence type="predicted"/>
<name>A0A0F4JLY6_9ACTN</name>
<evidence type="ECO:0000313" key="3">
    <source>
        <dbReference type="Proteomes" id="UP000033551"/>
    </source>
</evidence>
<comment type="caution">
    <text evidence="2">The sequence shown here is derived from an EMBL/GenBank/DDBJ whole genome shotgun (WGS) entry which is preliminary data.</text>
</comment>
<dbReference type="AlphaFoldDB" id="A0A0F4JLY6"/>
<evidence type="ECO:0000256" key="1">
    <source>
        <dbReference type="SAM" id="MobiDB-lite"/>
    </source>
</evidence>
<dbReference type="EMBL" id="JZWV01000259">
    <property type="protein sequence ID" value="KJY34839.1"/>
    <property type="molecule type" value="Genomic_DNA"/>
</dbReference>
<sequence length="104" mass="11459">MDVVYASLKRRHPGVGAQDGEAAEAVDALWAHAQPADGLQHATARPLDDRIDLLLYFLSRDPSDQPDAVGRAHSLISRSHRTSSVLHRRYQAPEPPEATDPTDR</sequence>
<evidence type="ECO:0000313" key="2">
    <source>
        <dbReference type="EMBL" id="KJY34839.1"/>
    </source>
</evidence>
<gene>
    <name evidence="2" type="ORF">VR44_11210</name>
</gene>
<reference evidence="2 3" key="1">
    <citation type="submission" date="2015-02" db="EMBL/GenBank/DDBJ databases">
        <authorList>
            <person name="Ju K.-S."/>
            <person name="Doroghazi J.R."/>
            <person name="Metcalf W."/>
        </authorList>
    </citation>
    <scope>NUCLEOTIDE SEQUENCE [LARGE SCALE GENOMIC DNA]</scope>
    <source>
        <strain evidence="2 3">NRRL ISP-5550</strain>
    </source>
</reference>
<protein>
    <submittedName>
        <fullName evidence="2">Uncharacterized protein</fullName>
    </submittedName>
</protein>
<dbReference type="PATRIC" id="fig|68223.7.peg.6252"/>
<dbReference type="RefSeq" id="WP_045947286.1">
    <property type="nucleotide sequence ID" value="NZ_JZWV01000259.1"/>
</dbReference>
<dbReference type="Proteomes" id="UP000033551">
    <property type="component" value="Unassembled WGS sequence"/>
</dbReference>
<feature type="region of interest" description="Disordered" evidence="1">
    <location>
        <begin position="65"/>
        <end position="104"/>
    </location>
</feature>
<accession>A0A0F4JLY6</accession>
<feature type="compositionally biased region" description="Basic residues" evidence="1">
    <location>
        <begin position="78"/>
        <end position="90"/>
    </location>
</feature>
<keyword evidence="3" id="KW-1185">Reference proteome</keyword>
<dbReference type="OrthoDB" id="3872442at2"/>